<dbReference type="AlphaFoldDB" id="A0A1C7H4D7"/>
<dbReference type="Proteomes" id="UP000092631">
    <property type="component" value="Chromosome"/>
</dbReference>
<accession>A0A1C7H4D7</accession>
<reference evidence="5" key="1">
    <citation type="submission" date="2016-04" db="EMBL/GenBank/DDBJ databases">
        <title>Complete Genome Sequences of Twelve Strains of a Stable Defined Moderately Diverse Mouse Microbiota 2 (sDMDMm2).</title>
        <authorList>
            <person name="Uchimura Y."/>
            <person name="Wyss M."/>
            <person name="Brugiroux S."/>
            <person name="Limenitakis J.P."/>
            <person name="Stecher B."/>
            <person name="McCoy K.D."/>
            <person name="Macpherson A.J."/>
        </authorList>
    </citation>
    <scope>NUCLEOTIDE SEQUENCE [LARGE SCALE GENOMIC DNA]</scope>
    <source>
        <strain evidence="5">I48</strain>
    </source>
</reference>
<dbReference type="PANTHER" id="PTHR22916">
    <property type="entry name" value="GLYCOSYLTRANSFERASE"/>
    <property type="match status" value="1"/>
</dbReference>
<evidence type="ECO:0000259" key="3">
    <source>
        <dbReference type="Pfam" id="PF00535"/>
    </source>
</evidence>
<dbReference type="EMBL" id="CP015401">
    <property type="protein sequence ID" value="ANU59449.1"/>
    <property type="molecule type" value="Genomic_DNA"/>
</dbReference>
<dbReference type="OrthoDB" id="396512at2"/>
<dbReference type="KEGG" id="bcae:A4V03_19275"/>
<keyword evidence="1" id="KW-0328">Glycosyltransferase</keyword>
<dbReference type="InterPro" id="IPR029044">
    <property type="entry name" value="Nucleotide-diphossugar_trans"/>
</dbReference>
<dbReference type="SUPFAM" id="SSF53448">
    <property type="entry name" value="Nucleotide-diphospho-sugar transferases"/>
    <property type="match status" value="1"/>
</dbReference>
<dbReference type="RefSeq" id="WP_065540070.1">
    <property type="nucleotide sequence ID" value="NZ_CAPDLJ010000002.1"/>
</dbReference>
<evidence type="ECO:0000313" key="4">
    <source>
        <dbReference type="EMBL" id="ANU59449.1"/>
    </source>
</evidence>
<organism evidence="4 5">
    <name type="scientific">Bacteroides caecimuris</name>
    <dbReference type="NCBI Taxonomy" id="1796613"/>
    <lineage>
        <taxon>Bacteria</taxon>
        <taxon>Pseudomonadati</taxon>
        <taxon>Bacteroidota</taxon>
        <taxon>Bacteroidia</taxon>
        <taxon>Bacteroidales</taxon>
        <taxon>Bacteroidaceae</taxon>
        <taxon>Bacteroides</taxon>
    </lineage>
</organism>
<evidence type="ECO:0000256" key="1">
    <source>
        <dbReference type="ARBA" id="ARBA00022676"/>
    </source>
</evidence>
<dbReference type="GeneID" id="82189274"/>
<evidence type="ECO:0000256" key="2">
    <source>
        <dbReference type="ARBA" id="ARBA00022679"/>
    </source>
</evidence>
<dbReference type="PANTHER" id="PTHR22916:SF51">
    <property type="entry name" value="GLYCOSYLTRANSFERASE EPSH-RELATED"/>
    <property type="match status" value="1"/>
</dbReference>
<evidence type="ECO:0000313" key="5">
    <source>
        <dbReference type="Proteomes" id="UP000092631"/>
    </source>
</evidence>
<dbReference type="CDD" id="cd00761">
    <property type="entry name" value="Glyco_tranf_GTA_type"/>
    <property type="match status" value="1"/>
</dbReference>
<feature type="domain" description="Glycosyltransferase 2-like" evidence="3">
    <location>
        <begin position="6"/>
        <end position="171"/>
    </location>
</feature>
<dbReference type="InterPro" id="IPR001173">
    <property type="entry name" value="Glyco_trans_2-like"/>
</dbReference>
<name>A0A1C7H4D7_9BACE</name>
<dbReference type="GO" id="GO:0016758">
    <property type="term" value="F:hexosyltransferase activity"/>
    <property type="evidence" value="ECO:0007669"/>
    <property type="project" value="UniProtKB-ARBA"/>
</dbReference>
<gene>
    <name evidence="4" type="ORF">A4V03_19275</name>
</gene>
<keyword evidence="2 4" id="KW-0808">Transferase</keyword>
<keyword evidence="5" id="KW-1185">Reference proteome</keyword>
<proteinExistence type="predicted"/>
<dbReference type="Pfam" id="PF00535">
    <property type="entry name" value="Glycos_transf_2"/>
    <property type="match status" value="1"/>
</dbReference>
<dbReference type="STRING" id="1796613.A4V03_19275"/>
<sequence length="320" mass="38080">MDCLVSVIVPVHNTVEYLPRCVDSIRNQSLKDIEIILVENQSSDGSAALCDRYMSLDPRVKVLHLPVANASVARNAGLDIASAPYVGFVDSDDYIECNMYEELLEVIKCNDVDIVYSNFQTEYLDGRIDRCGKNTGRIYVRSSLDVLKDMMWDKLNCSSCTKLFKRTVFSEFKFPENNIYEDRIVMHMWILQCKQVVWVDKVFYHYVERNSSICHLITPLNRYHYFMAEFSRIEFIEKYLLFEGEELLEARNRLIRICFSAFEEFVLLTKPRCFQKPIRHMRAKFKTILKLPSQELETFYRKRIRKIVYFWPIYYWRHFS</sequence>
<dbReference type="Gene3D" id="3.90.550.10">
    <property type="entry name" value="Spore Coat Polysaccharide Biosynthesis Protein SpsA, Chain A"/>
    <property type="match status" value="1"/>
</dbReference>
<protein>
    <submittedName>
        <fullName evidence="4">Glycosyl transferase family A</fullName>
    </submittedName>
</protein>